<evidence type="ECO:0000256" key="1">
    <source>
        <dbReference type="SAM" id="MobiDB-lite"/>
    </source>
</evidence>
<feature type="region of interest" description="Disordered" evidence="1">
    <location>
        <begin position="253"/>
        <end position="345"/>
    </location>
</feature>
<proteinExistence type="predicted"/>
<protein>
    <submittedName>
        <fullName evidence="2">Uncharacterized protein</fullName>
    </submittedName>
</protein>
<reference evidence="3" key="1">
    <citation type="submission" date="2019-06" db="EMBL/GenBank/DDBJ databases">
        <authorList>
            <person name="Broberg M."/>
        </authorList>
    </citation>
    <scope>NUCLEOTIDE SEQUENCE [LARGE SCALE GENOMIC DNA]</scope>
</reference>
<name>A0A9N9W6V2_9HYPO</name>
<keyword evidence="3" id="KW-1185">Reference proteome</keyword>
<sequence length="541" mass="57717">MPSQLDDSPPPVPGQLTAPSQEDLANVPSEVVRLLDFLRTGEQDLQFLTDLRDEHIADLERQPIVLRRVDSVKEGAGKALGQVRQVVDGGLDKVRQSRSAFRKRSARKFAESAEFRSQEAVVTRHHAAILRELVHLRQLALRSPTSGQRDQQSSRDSVVSAESDGPRSIRSFSTTSSKTDRPKFDNIGLLADLMGDSGLTDSKPALPPRYSAITRSTFPLAEMHGNSGHRTDSVSSCPPNSFAAYGKGPILDPVELSAEPNTDSGPVELPGDIPTSPPARPVSTPSATDDPERKGTPSSEPPTSPLPQSETRPDGPSRSITFDPTDDGDLQPFSPLDDLTPFIQPPPVVEEKQVVEDGSFFGPASISVYEEKEVVVRHSQRKKSSHRILLNEQDRAGLALLMGDDTGYSGHSVAHRSSAVSLVSLSSQAGTSITWPSPSVGEQASMIPPVPTQPPPPPPAPPVPPKVPHGTIPRKPTPSQSSSTTSLPSQKQSPASGAGENVAPAVMPLTTIPPELLLGQLTTSRGQLQTVPAIVVQKASP</sequence>
<gene>
    <name evidence="2" type="ORF">CSOL1703_00010426</name>
</gene>
<feature type="region of interest" description="Disordered" evidence="1">
    <location>
        <begin position="142"/>
        <end position="184"/>
    </location>
</feature>
<evidence type="ECO:0000313" key="3">
    <source>
        <dbReference type="Proteomes" id="UP000775872"/>
    </source>
</evidence>
<feature type="region of interest" description="Disordered" evidence="1">
    <location>
        <begin position="434"/>
        <end position="507"/>
    </location>
</feature>
<organism evidence="2 3">
    <name type="scientific">Clonostachys solani</name>
    <dbReference type="NCBI Taxonomy" id="160281"/>
    <lineage>
        <taxon>Eukaryota</taxon>
        <taxon>Fungi</taxon>
        <taxon>Dikarya</taxon>
        <taxon>Ascomycota</taxon>
        <taxon>Pezizomycotina</taxon>
        <taxon>Sordariomycetes</taxon>
        <taxon>Hypocreomycetidae</taxon>
        <taxon>Hypocreales</taxon>
        <taxon>Bionectriaceae</taxon>
        <taxon>Clonostachys</taxon>
    </lineage>
</organism>
<dbReference type="AlphaFoldDB" id="A0A9N9W6V2"/>
<reference evidence="2 3" key="2">
    <citation type="submission" date="2021-10" db="EMBL/GenBank/DDBJ databases">
        <authorList>
            <person name="Piombo E."/>
        </authorList>
    </citation>
    <scope>NUCLEOTIDE SEQUENCE [LARGE SCALE GENOMIC DNA]</scope>
</reference>
<feature type="compositionally biased region" description="Pro residues" evidence="1">
    <location>
        <begin position="448"/>
        <end position="467"/>
    </location>
</feature>
<feature type="compositionally biased region" description="Low complexity" evidence="1">
    <location>
        <begin position="477"/>
        <end position="494"/>
    </location>
</feature>
<dbReference type="OrthoDB" id="5240423at2759"/>
<dbReference type="EMBL" id="CABFOC020000007">
    <property type="protein sequence ID" value="CAH0044689.1"/>
    <property type="molecule type" value="Genomic_DNA"/>
</dbReference>
<feature type="region of interest" description="Disordered" evidence="1">
    <location>
        <begin position="1"/>
        <end position="24"/>
    </location>
</feature>
<evidence type="ECO:0000313" key="2">
    <source>
        <dbReference type="EMBL" id="CAH0044689.1"/>
    </source>
</evidence>
<comment type="caution">
    <text evidence="2">The sequence shown here is derived from an EMBL/GenBank/DDBJ whole genome shotgun (WGS) entry which is preliminary data.</text>
</comment>
<feature type="compositionally biased region" description="Low complexity" evidence="1">
    <location>
        <begin position="148"/>
        <end position="160"/>
    </location>
</feature>
<dbReference type="Proteomes" id="UP000775872">
    <property type="component" value="Unassembled WGS sequence"/>
</dbReference>
<accession>A0A9N9W6V2</accession>